<evidence type="ECO:0000256" key="6">
    <source>
        <dbReference type="SAM" id="SignalP"/>
    </source>
</evidence>
<dbReference type="Gene3D" id="3.30.1360.20">
    <property type="entry name" value="Transcriptional coactivator/pterin dehydratase"/>
    <property type="match status" value="1"/>
</dbReference>
<dbReference type="GO" id="GO:0006729">
    <property type="term" value="P:tetrahydrobiopterin biosynthetic process"/>
    <property type="evidence" value="ECO:0007669"/>
    <property type="project" value="InterPro"/>
</dbReference>
<dbReference type="SUPFAM" id="SSF55248">
    <property type="entry name" value="PCD-like"/>
    <property type="match status" value="1"/>
</dbReference>
<gene>
    <name evidence="7" type="ORF">Cvel_20018</name>
</gene>
<dbReference type="PANTHER" id="PTHR12599:SF0">
    <property type="entry name" value="PTERIN-4-ALPHA-CARBINOLAMINE DEHYDRATASE"/>
    <property type="match status" value="1"/>
</dbReference>
<dbReference type="VEuPathDB" id="CryptoDB:Cvel_20018"/>
<sequence>MLSLLPVWVILTLFSISVEVAELFSIDRSAPRSAFHLFRPSTALPRPRSLSPSPTTAFAAMDQCAKNTCSGTLLTDEQKAEKLKMLAEGWALNESGKLFKRVDFPKRRRDSFQKAKQLVDMVSEVAEEFNHHPDIRFGWGYVEIEYFTHTVNGVTESDFTMAAHIDARMAANAAS</sequence>
<evidence type="ECO:0000256" key="3">
    <source>
        <dbReference type="ARBA" id="ARBA00013252"/>
    </source>
</evidence>
<dbReference type="GO" id="GO:0008124">
    <property type="term" value="F:4-alpha-hydroxytetrahydrobiopterin dehydratase activity"/>
    <property type="evidence" value="ECO:0007669"/>
    <property type="project" value="UniProtKB-EC"/>
</dbReference>
<dbReference type="EC" id="4.2.1.96" evidence="3"/>
<feature type="chain" id="PRO_5005189631" description="4a-hydroxytetrahydrobiopterin dehydratase" evidence="6">
    <location>
        <begin position="24"/>
        <end position="175"/>
    </location>
</feature>
<dbReference type="Pfam" id="PF01329">
    <property type="entry name" value="Pterin_4a"/>
    <property type="match status" value="1"/>
</dbReference>
<dbReference type="InterPro" id="IPR001533">
    <property type="entry name" value="Pterin_deHydtase"/>
</dbReference>
<keyword evidence="4" id="KW-0456">Lyase</keyword>
<accession>A0A0G4G3B4</accession>
<evidence type="ECO:0000256" key="2">
    <source>
        <dbReference type="ARBA" id="ARBA00006472"/>
    </source>
</evidence>
<comment type="catalytic activity">
    <reaction evidence="1">
        <text>(4aS,6R)-4a-hydroxy-L-erythro-5,6,7,8-tetrahydrobiopterin = (6R)-L-erythro-6,7-dihydrobiopterin + H2O</text>
        <dbReference type="Rhea" id="RHEA:11920"/>
        <dbReference type="ChEBI" id="CHEBI:15377"/>
        <dbReference type="ChEBI" id="CHEBI:15642"/>
        <dbReference type="ChEBI" id="CHEBI:43120"/>
        <dbReference type="EC" id="4.2.1.96"/>
    </reaction>
</comment>
<comment type="similarity">
    <text evidence="2">Belongs to the pterin-4-alpha-carbinolamine dehydratase family.</text>
</comment>
<keyword evidence="6" id="KW-0732">Signal</keyword>
<dbReference type="AlphaFoldDB" id="A0A0G4G3B4"/>
<name>A0A0G4G3B4_9ALVE</name>
<feature type="signal peptide" evidence="6">
    <location>
        <begin position="1"/>
        <end position="23"/>
    </location>
</feature>
<evidence type="ECO:0000313" key="7">
    <source>
        <dbReference type="EMBL" id="CEM22624.1"/>
    </source>
</evidence>
<dbReference type="EMBL" id="CDMZ01000845">
    <property type="protein sequence ID" value="CEM22624.1"/>
    <property type="molecule type" value="Genomic_DNA"/>
</dbReference>
<protein>
    <recommendedName>
        <fullName evidence="3">4a-hydroxytetrahydrobiopterin dehydratase</fullName>
        <ecNumber evidence="3">4.2.1.96</ecNumber>
    </recommendedName>
    <alternativeName>
        <fullName evidence="5">4-alpha-hydroxy-tetrahydropterin dehydratase</fullName>
    </alternativeName>
</protein>
<dbReference type="PANTHER" id="PTHR12599">
    <property type="entry name" value="PTERIN-4-ALPHA-CARBINOLAMINE DEHYDRATASE"/>
    <property type="match status" value="1"/>
</dbReference>
<organism evidence="7">
    <name type="scientific">Chromera velia CCMP2878</name>
    <dbReference type="NCBI Taxonomy" id="1169474"/>
    <lineage>
        <taxon>Eukaryota</taxon>
        <taxon>Sar</taxon>
        <taxon>Alveolata</taxon>
        <taxon>Colpodellida</taxon>
        <taxon>Chromeraceae</taxon>
        <taxon>Chromera</taxon>
    </lineage>
</organism>
<reference evidence="7" key="1">
    <citation type="submission" date="2014-11" db="EMBL/GenBank/DDBJ databases">
        <authorList>
            <person name="Otto D Thomas"/>
            <person name="Naeem Raeece"/>
        </authorList>
    </citation>
    <scope>NUCLEOTIDE SEQUENCE</scope>
</reference>
<proteinExistence type="inferred from homology"/>
<dbReference type="InterPro" id="IPR036428">
    <property type="entry name" value="PCD_sf"/>
</dbReference>
<evidence type="ECO:0000256" key="5">
    <source>
        <dbReference type="ARBA" id="ARBA00030497"/>
    </source>
</evidence>
<evidence type="ECO:0000256" key="4">
    <source>
        <dbReference type="ARBA" id="ARBA00023239"/>
    </source>
</evidence>
<evidence type="ECO:0000256" key="1">
    <source>
        <dbReference type="ARBA" id="ARBA00001554"/>
    </source>
</evidence>